<dbReference type="GeneID" id="19879516"/>
<dbReference type="InParanoid" id="L2GUB6"/>
<sequence>MSIGLTIRTLLSKGVLKGSYDAETISNINRELRSMNYQAIQNCTKTLLVLKDIEPPSFDNSQILLNLENFILNREQLERGTLEWLTEMDWYADGEFTDVFLIQNEEYLLKKFDKIFYRCKFCSLVAKGSDEHEYCLTVYEQHLENVS</sequence>
<dbReference type="Proteomes" id="UP000011081">
    <property type="component" value="Unassembled WGS sequence"/>
</dbReference>
<dbReference type="VEuPathDB" id="MicrosporidiaDB:VCUG_01642"/>
<organism evidence="1 2">
    <name type="scientific">Vavraia culicis (isolate floridensis)</name>
    <name type="common">Microsporidian parasite</name>
    <dbReference type="NCBI Taxonomy" id="948595"/>
    <lineage>
        <taxon>Eukaryota</taxon>
        <taxon>Fungi</taxon>
        <taxon>Fungi incertae sedis</taxon>
        <taxon>Microsporidia</taxon>
        <taxon>Pleistophoridae</taxon>
        <taxon>Vavraia</taxon>
    </lineage>
</organism>
<dbReference type="OMA" id="MDWYADG"/>
<dbReference type="RefSeq" id="XP_008074658.1">
    <property type="nucleotide sequence ID" value="XM_008076467.1"/>
</dbReference>
<dbReference type="AlphaFoldDB" id="L2GUB6"/>
<keyword evidence="2" id="KW-1185">Reference proteome</keyword>
<dbReference type="HOGENOM" id="CLU_1769488_0_0_1"/>
<evidence type="ECO:0000313" key="2">
    <source>
        <dbReference type="Proteomes" id="UP000011081"/>
    </source>
</evidence>
<reference evidence="2" key="1">
    <citation type="submission" date="2011-03" db="EMBL/GenBank/DDBJ databases">
        <title>The genome sequence of Vavraia culicis strain floridensis.</title>
        <authorList>
            <consortium name="The Broad Institute Genome Sequencing Platform"/>
            <person name="Cuomo C."/>
            <person name="Becnel J."/>
            <person name="Sanscrainte N."/>
            <person name="Young S.K."/>
            <person name="Zeng Q."/>
            <person name="Gargeya S."/>
            <person name="Fitzgerald M."/>
            <person name="Haas B."/>
            <person name="Abouelleil A."/>
            <person name="Alvarado L."/>
            <person name="Arachchi H.M."/>
            <person name="Berlin A."/>
            <person name="Chapman S.B."/>
            <person name="Gearin G."/>
            <person name="Goldberg J."/>
            <person name="Griggs A."/>
            <person name="Gujja S."/>
            <person name="Hansen M."/>
            <person name="Heiman D."/>
            <person name="Howarth C."/>
            <person name="Larimer J."/>
            <person name="Lui A."/>
            <person name="MacDonald P.J.P."/>
            <person name="McCowen C."/>
            <person name="Montmayeur A."/>
            <person name="Murphy C."/>
            <person name="Neiman D."/>
            <person name="Pearson M."/>
            <person name="Priest M."/>
            <person name="Roberts A."/>
            <person name="Saif S."/>
            <person name="Shea T."/>
            <person name="Sisk P."/>
            <person name="Stolte C."/>
            <person name="Sykes S."/>
            <person name="Wortman J."/>
            <person name="Nusbaum C."/>
            <person name="Birren B."/>
        </authorList>
    </citation>
    <scope>NUCLEOTIDE SEQUENCE [LARGE SCALE GENOMIC DNA]</scope>
    <source>
        <strain evidence="2">floridensis</strain>
    </source>
</reference>
<dbReference type="OrthoDB" id="2190452at2759"/>
<protein>
    <submittedName>
        <fullName evidence="1">Uncharacterized protein</fullName>
    </submittedName>
</protein>
<accession>L2GUB6</accession>
<name>L2GUB6_VAVCU</name>
<gene>
    <name evidence="1" type="ORF">VCUG_01642</name>
</gene>
<evidence type="ECO:0000313" key="1">
    <source>
        <dbReference type="EMBL" id="ELA46868.1"/>
    </source>
</evidence>
<proteinExistence type="predicted"/>
<dbReference type="EMBL" id="GL877430">
    <property type="protein sequence ID" value="ELA46868.1"/>
    <property type="molecule type" value="Genomic_DNA"/>
</dbReference>